<dbReference type="GO" id="GO:0003887">
    <property type="term" value="F:DNA-directed DNA polymerase activity"/>
    <property type="evidence" value="ECO:0007669"/>
    <property type="project" value="InterPro"/>
</dbReference>
<dbReference type="CDD" id="cd17719">
    <property type="entry name" value="BRCT_Rev1"/>
    <property type="match status" value="1"/>
</dbReference>
<accession>A0A9P6WKL0</accession>
<dbReference type="Gene3D" id="6.10.250.1490">
    <property type="match status" value="1"/>
</dbReference>
<keyword evidence="12" id="KW-0539">Nucleus</keyword>
<evidence type="ECO:0000259" key="17">
    <source>
        <dbReference type="PROSITE" id="PS50172"/>
    </source>
</evidence>
<dbReference type="Pfam" id="PF21999">
    <property type="entry name" value="IMS_HHH_1"/>
    <property type="match status" value="1"/>
</dbReference>
<evidence type="ECO:0000256" key="1">
    <source>
        <dbReference type="ARBA" id="ARBA00004123"/>
    </source>
</evidence>
<keyword evidence="8" id="KW-0227">DNA damage</keyword>
<dbReference type="Gene3D" id="3.40.1170.60">
    <property type="match status" value="1"/>
</dbReference>
<evidence type="ECO:0000256" key="7">
    <source>
        <dbReference type="ARBA" id="ARBA00022723"/>
    </source>
</evidence>
<keyword evidence="20" id="KW-1185">Reference proteome</keyword>
<comment type="cofactor">
    <cofactor evidence="15">
        <name>Mg(2+)</name>
        <dbReference type="ChEBI" id="CHEBI:18420"/>
    </cofactor>
    <text evidence="15">Binds 2 magnesium ions.</text>
</comment>
<comment type="caution">
    <text evidence="19">The sequence shown here is derived from an EMBL/GenBank/DDBJ whole genome shotgun (WGS) entry which is preliminary data.</text>
</comment>
<dbReference type="SMART" id="SM00292">
    <property type="entry name" value="BRCT"/>
    <property type="match status" value="1"/>
</dbReference>
<keyword evidence="7 15" id="KW-0479">Metal-binding</keyword>
<dbReference type="Gene3D" id="1.10.150.20">
    <property type="entry name" value="5' to 3' exonuclease, C-terminal subdomain"/>
    <property type="match status" value="1"/>
</dbReference>
<evidence type="ECO:0000256" key="9">
    <source>
        <dbReference type="ARBA" id="ARBA00022842"/>
    </source>
</evidence>
<keyword evidence="5 19" id="KW-0808">Transferase</keyword>
<dbReference type="PROSITE" id="PS50172">
    <property type="entry name" value="BRCT"/>
    <property type="match status" value="1"/>
</dbReference>
<dbReference type="SUPFAM" id="SSF52113">
    <property type="entry name" value="BRCT domain"/>
    <property type="match status" value="1"/>
</dbReference>
<evidence type="ECO:0000256" key="16">
    <source>
        <dbReference type="SAM" id="MobiDB-lite"/>
    </source>
</evidence>
<dbReference type="InterPro" id="IPR043128">
    <property type="entry name" value="Rev_trsase/Diguanyl_cyclase"/>
</dbReference>
<dbReference type="Pfam" id="PF11799">
    <property type="entry name" value="IMS_C"/>
    <property type="match status" value="1"/>
</dbReference>
<evidence type="ECO:0000256" key="12">
    <source>
        <dbReference type="ARBA" id="ARBA00023242"/>
    </source>
</evidence>
<evidence type="ECO:0000313" key="20">
    <source>
        <dbReference type="Proteomes" id="UP000697127"/>
    </source>
</evidence>
<dbReference type="GO" id="GO:0003684">
    <property type="term" value="F:damaged DNA binding"/>
    <property type="evidence" value="ECO:0007669"/>
    <property type="project" value="UniProtKB-UniRule"/>
</dbReference>
<dbReference type="FunFam" id="3.40.50.10190:FF:000011">
    <property type="entry name" value="DNA repair protein REV1"/>
    <property type="match status" value="1"/>
</dbReference>
<comment type="similarity">
    <text evidence="2">Belongs to the DNA polymerase type-Y family.</text>
</comment>
<keyword evidence="11" id="KW-0234">DNA repair</keyword>
<gene>
    <name evidence="19" type="primary">REV1</name>
    <name evidence="19" type="ORF">C6P40_000430</name>
</gene>
<feature type="region of interest" description="Disordered" evidence="16">
    <location>
        <begin position="1"/>
        <end position="25"/>
    </location>
</feature>
<protein>
    <recommendedName>
        <fullName evidence="3">DNA repair protein REV1</fullName>
    </recommendedName>
    <alternativeName>
        <fullName evidence="14">Reversionless protein 1</fullName>
    </alternativeName>
</protein>
<evidence type="ECO:0000256" key="10">
    <source>
        <dbReference type="ARBA" id="ARBA00023125"/>
    </source>
</evidence>
<comment type="subcellular location">
    <subcellularLocation>
        <location evidence="1">Nucleus</location>
    </subcellularLocation>
</comment>
<sequence length="1035" mass="117866">MGDSNIKDHDSNKITKKTPTENNNYSWGSLHDSDLNIALQDASNTAQLDTDIDTDIDNEDNFKKTSIDKNIRVSVSDDWGSMNDSQFISFVNKISQSQKLKNQSNNSTVIINQSSSKLIVNLNDDNDAINLNKIESNPTSTPLKCSKPTHTISSSPILFAQKLNSIEPENDFIGIQQDVLTERDIEDSDKYAFNDHNEYFKVKTTKQDRQDTELSEFLKDALSDKQSTYPPLFNNFAIHINGRTEPDILQLRKMIVLHGGKYVHYLSSKGAATHIIAESLPPRKRIQFSNCKVVKPKWIVDSIAQSKLLNWADYRLEQLGDYGQKHIQFKKKIIEPEDDNVDNIDAMKTAYSIEDILSQELSKDGIDAKHPDFLRIFFSKSRLHHLSTWKSDLRSEFLSKAISILKKRQLSVSKPSIHENGRIILHVDFDCFFATVSAKLHNPKINIDKVPCCVTHGGSSADISSCNYAARKFGVSNGMWFSKAKQLCPNIICLPYHFDEYEKISNIFYNKLLSMNIDSILPVSIDEALVDISSICAKSEYSIFETVSKIKSELDAETGCTVSCGCGSNVLLAKLALRQAKPNGVYIAPTKEDDIDKFLFPVDVKYLPGFGNRLYDKLESLVCLKDGDSITLKNLREISKEKLISIFGIKMGEKLYNYSRGIDFSSIDLLSDPDKYMRKSIGIDINWGIRFNTNFEVEDFLYRLAGELSNRLIHCGMLGSNLTLKLSVRHPDAPITPAKYLGMGYCNFVSKTARLGVSTRVQGVLSSEMKYLWRFLNVDPVELRGVGVSMSKLISEGVGKWDTDNQSKIEFKPQVKRDTAEFKQMNALSDKNIVKVDMNSNNTKLKKRNIEYISDEIDWDVFGNLPVDLQEEIKDELKRRRLKSSPKKKKILPNGKDIAVMLSPSKQLPKSSPVKENSLNSMSQKIKEQVESGLCFQGIPVTEEKRILQKLIVWMDFTLVNEKGINDKDLELFREFMKQLINIKDNLRYIRIVKTLSFHLHLNNEKPGYLKWLCEIEHLQLILNEQSYTKFEFQF</sequence>
<dbReference type="SUPFAM" id="SSF100879">
    <property type="entry name" value="Lesion bypass DNA polymerase (Y-family), little finger domain"/>
    <property type="match status" value="1"/>
</dbReference>
<dbReference type="Gene3D" id="3.30.1490.100">
    <property type="entry name" value="DNA polymerase, Y-family, little finger domain"/>
    <property type="match status" value="1"/>
</dbReference>
<organism evidence="19 20">
    <name type="scientific">Pichia californica</name>
    <dbReference type="NCBI Taxonomy" id="460514"/>
    <lineage>
        <taxon>Eukaryota</taxon>
        <taxon>Fungi</taxon>
        <taxon>Dikarya</taxon>
        <taxon>Ascomycota</taxon>
        <taxon>Saccharomycotina</taxon>
        <taxon>Pichiomycetes</taxon>
        <taxon>Pichiales</taxon>
        <taxon>Pichiaceae</taxon>
        <taxon>Pichia</taxon>
    </lineage>
</organism>
<dbReference type="GO" id="GO:0005634">
    <property type="term" value="C:nucleus"/>
    <property type="evidence" value="ECO:0007669"/>
    <property type="project" value="UniProtKB-SubCell"/>
</dbReference>
<dbReference type="GO" id="GO:0046872">
    <property type="term" value="F:metal ion binding"/>
    <property type="evidence" value="ECO:0007669"/>
    <property type="project" value="UniProtKB-KW"/>
</dbReference>
<dbReference type="Proteomes" id="UP000697127">
    <property type="component" value="Unassembled WGS sequence"/>
</dbReference>
<name>A0A9P6WKL0_9ASCO</name>
<evidence type="ECO:0000259" key="18">
    <source>
        <dbReference type="PROSITE" id="PS50173"/>
    </source>
</evidence>
<keyword evidence="10" id="KW-0238">DNA-binding</keyword>
<dbReference type="SUPFAM" id="SSF56672">
    <property type="entry name" value="DNA/RNA polymerases"/>
    <property type="match status" value="1"/>
</dbReference>
<feature type="binding site" evidence="15">
    <location>
        <position position="527"/>
    </location>
    <ligand>
        <name>Mg(2+)</name>
        <dbReference type="ChEBI" id="CHEBI:18420"/>
        <label>1</label>
    </ligand>
</feature>
<dbReference type="InterPro" id="IPR001126">
    <property type="entry name" value="UmuC"/>
</dbReference>
<dbReference type="PANTHER" id="PTHR45990:SF1">
    <property type="entry name" value="DNA REPAIR PROTEIN REV1"/>
    <property type="match status" value="1"/>
</dbReference>
<dbReference type="GO" id="GO:0042276">
    <property type="term" value="P:error-prone translesion synthesis"/>
    <property type="evidence" value="ECO:0007669"/>
    <property type="project" value="InterPro"/>
</dbReference>
<evidence type="ECO:0000256" key="2">
    <source>
        <dbReference type="ARBA" id="ARBA00010945"/>
    </source>
</evidence>
<dbReference type="InterPro" id="IPR001357">
    <property type="entry name" value="BRCT_dom"/>
</dbReference>
<evidence type="ECO:0000256" key="11">
    <source>
        <dbReference type="ARBA" id="ARBA00023204"/>
    </source>
</evidence>
<evidence type="ECO:0000256" key="5">
    <source>
        <dbReference type="ARBA" id="ARBA00022679"/>
    </source>
</evidence>
<feature type="binding site" evidence="15">
    <location>
        <position position="526"/>
    </location>
    <ligand>
        <name>Mg(2+)</name>
        <dbReference type="ChEBI" id="CHEBI:18420"/>
        <label>1</label>
    </ligand>
</feature>
<dbReference type="EMBL" id="PUHW01000118">
    <property type="protein sequence ID" value="KAG0688851.1"/>
    <property type="molecule type" value="Genomic_DNA"/>
</dbReference>
<keyword evidence="9 15" id="KW-0460">Magnesium</keyword>
<evidence type="ECO:0000256" key="6">
    <source>
        <dbReference type="ARBA" id="ARBA00022695"/>
    </source>
</evidence>
<dbReference type="PROSITE" id="PS50173">
    <property type="entry name" value="UMUC"/>
    <property type="match status" value="1"/>
</dbReference>
<keyword evidence="6" id="KW-0548">Nucleotidyltransferase</keyword>
<dbReference type="GO" id="GO:0017125">
    <property type="term" value="F:deoxycytidyl transferase activity"/>
    <property type="evidence" value="ECO:0007669"/>
    <property type="project" value="TreeGrafter"/>
</dbReference>
<feature type="domain" description="BRCT" evidence="17">
    <location>
        <begin position="228"/>
        <end position="316"/>
    </location>
</feature>
<dbReference type="InterPro" id="IPR017961">
    <property type="entry name" value="DNA_pol_Y-fam_little_finger"/>
</dbReference>
<dbReference type="GO" id="GO:0006281">
    <property type="term" value="P:DNA repair"/>
    <property type="evidence" value="ECO:0007669"/>
    <property type="project" value="UniProtKB-KW"/>
</dbReference>
<dbReference type="InterPro" id="IPR053848">
    <property type="entry name" value="IMS_HHH_1"/>
</dbReference>
<dbReference type="AlphaFoldDB" id="A0A9P6WKL0"/>
<dbReference type="InterPro" id="IPR043502">
    <property type="entry name" value="DNA/RNA_pol_sf"/>
</dbReference>
<reference evidence="19" key="1">
    <citation type="submission" date="2020-11" db="EMBL/GenBank/DDBJ databases">
        <title>Kefir isolates.</title>
        <authorList>
            <person name="Marcisauskas S."/>
            <person name="Kim Y."/>
            <person name="Blasche S."/>
        </authorList>
    </citation>
    <scope>NUCLEOTIDE SEQUENCE</scope>
    <source>
        <strain evidence="19">Olga-1</strain>
    </source>
</reference>
<dbReference type="FunFam" id="3.30.1490.100:FF:000001">
    <property type="entry name" value="DNA repair protein REV1"/>
    <property type="match status" value="1"/>
</dbReference>
<dbReference type="PANTHER" id="PTHR45990">
    <property type="entry name" value="DNA REPAIR PROTEIN REV1"/>
    <property type="match status" value="1"/>
</dbReference>
<evidence type="ECO:0000256" key="13">
    <source>
        <dbReference type="ARBA" id="ARBA00058985"/>
    </source>
</evidence>
<evidence type="ECO:0000313" key="19">
    <source>
        <dbReference type="EMBL" id="KAG0688851.1"/>
    </source>
</evidence>
<feature type="binding site" evidence="15">
    <location>
        <position position="428"/>
    </location>
    <ligand>
        <name>Mg(2+)</name>
        <dbReference type="ChEBI" id="CHEBI:18420"/>
        <label>1</label>
    </ligand>
</feature>
<evidence type="ECO:0000256" key="14">
    <source>
        <dbReference type="ARBA" id="ARBA00081902"/>
    </source>
</evidence>
<dbReference type="Pfam" id="PF16589">
    <property type="entry name" value="BRCT_2"/>
    <property type="match status" value="1"/>
</dbReference>
<evidence type="ECO:0000256" key="3">
    <source>
        <dbReference type="ARBA" id="ARBA00020399"/>
    </source>
</evidence>
<dbReference type="Gene3D" id="3.30.70.270">
    <property type="match status" value="1"/>
</dbReference>
<feature type="domain" description="UmuC" evidence="18">
    <location>
        <begin position="424"/>
        <end position="611"/>
    </location>
</feature>
<dbReference type="GO" id="GO:0070987">
    <property type="term" value="P:error-free translesion synthesis"/>
    <property type="evidence" value="ECO:0007669"/>
    <property type="project" value="UniProtKB-ARBA"/>
</dbReference>
<keyword evidence="4" id="KW-0237">DNA synthesis</keyword>
<evidence type="ECO:0000256" key="8">
    <source>
        <dbReference type="ARBA" id="ARBA00022763"/>
    </source>
</evidence>
<dbReference type="InterPro" id="IPR036420">
    <property type="entry name" value="BRCT_dom_sf"/>
</dbReference>
<feature type="compositionally biased region" description="Basic and acidic residues" evidence="16">
    <location>
        <begin position="1"/>
        <end position="13"/>
    </location>
</feature>
<evidence type="ECO:0000256" key="15">
    <source>
        <dbReference type="PIRSR" id="PIRSR036573-2"/>
    </source>
</evidence>
<dbReference type="Pfam" id="PF00817">
    <property type="entry name" value="IMS"/>
    <property type="match status" value="1"/>
</dbReference>
<evidence type="ECO:0000256" key="4">
    <source>
        <dbReference type="ARBA" id="ARBA00022634"/>
    </source>
</evidence>
<dbReference type="InterPro" id="IPR036775">
    <property type="entry name" value="DNA_pol_Y-fam_lit_finger_sf"/>
</dbReference>
<dbReference type="OrthoDB" id="427711at2759"/>
<comment type="function">
    <text evidence="13">Deoxycytidyl transferase involved in DNA repair. Transfers a dCMP residue from dCTP to the 3'-end of a DNA primer in a template-dependent reaction. May assist in the first step in the bypass of abasic lesions by the insertion of a nucleotide opposite the lesion. Required for normal induction of mutations by physical and chemical agents. Involved in mitochondrial DNA mutagenesis.</text>
</comment>
<dbReference type="Gene3D" id="3.40.50.10190">
    <property type="entry name" value="BRCT domain"/>
    <property type="match status" value="1"/>
</dbReference>
<proteinExistence type="inferred from homology"/>